<sequence length="122" mass="13507">MFQSEDPWMAKHSVVFVANEHWEEEEDGGGGGGGGGPCFLLVEIAPRIRFGVENVECKNFDDRCGGRDGREGICLRFSNLTVADANTVERTAGRHGVEKRVRGLSRVGWRYGVKELNLINVQ</sequence>
<dbReference type="EMBL" id="UYRS01000532">
    <property type="protein sequence ID" value="VDK23531.1"/>
    <property type="molecule type" value="Genomic_DNA"/>
</dbReference>
<dbReference type="AlphaFoldDB" id="A0A0R3VWB6"/>
<protein>
    <submittedName>
        <fullName evidence="1 3">Uncharacterized protein</fullName>
    </submittedName>
</protein>
<keyword evidence="2" id="KW-1185">Reference proteome</keyword>
<evidence type="ECO:0000313" key="3">
    <source>
        <dbReference type="WBParaSite" id="TASK_0000171001-mRNA-1"/>
    </source>
</evidence>
<evidence type="ECO:0000313" key="2">
    <source>
        <dbReference type="Proteomes" id="UP000282613"/>
    </source>
</evidence>
<name>A0A0R3VWB6_TAEAS</name>
<reference evidence="3" key="1">
    <citation type="submission" date="2017-02" db="UniProtKB">
        <authorList>
            <consortium name="WormBaseParasite"/>
        </authorList>
    </citation>
    <scope>IDENTIFICATION</scope>
</reference>
<reference evidence="1 2" key="2">
    <citation type="submission" date="2018-11" db="EMBL/GenBank/DDBJ databases">
        <authorList>
            <consortium name="Pathogen Informatics"/>
        </authorList>
    </citation>
    <scope>NUCLEOTIDE SEQUENCE [LARGE SCALE GENOMIC DNA]</scope>
</reference>
<evidence type="ECO:0000313" key="1">
    <source>
        <dbReference type="EMBL" id="VDK23531.1"/>
    </source>
</evidence>
<organism evidence="3">
    <name type="scientific">Taenia asiatica</name>
    <name type="common">Asian tapeworm</name>
    <dbReference type="NCBI Taxonomy" id="60517"/>
    <lineage>
        <taxon>Eukaryota</taxon>
        <taxon>Metazoa</taxon>
        <taxon>Spiralia</taxon>
        <taxon>Lophotrochozoa</taxon>
        <taxon>Platyhelminthes</taxon>
        <taxon>Cestoda</taxon>
        <taxon>Eucestoda</taxon>
        <taxon>Cyclophyllidea</taxon>
        <taxon>Taeniidae</taxon>
        <taxon>Taenia</taxon>
    </lineage>
</organism>
<proteinExistence type="predicted"/>
<accession>A0A0R3VWB6</accession>
<gene>
    <name evidence="1" type="ORF">TASK_LOCUS1711</name>
</gene>
<dbReference type="Proteomes" id="UP000282613">
    <property type="component" value="Unassembled WGS sequence"/>
</dbReference>
<dbReference type="WBParaSite" id="TASK_0000171001-mRNA-1">
    <property type="protein sequence ID" value="TASK_0000171001-mRNA-1"/>
    <property type="gene ID" value="TASK_0000171001"/>
</dbReference>